<feature type="transmembrane region" description="Helical" evidence="7">
    <location>
        <begin position="6"/>
        <end position="33"/>
    </location>
</feature>
<evidence type="ECO:0000256" key="4">
    <source>
        <dbReference type="ARBA" id="ARBA00022692"/>
    </source>
</evidence>
<dbReference type="InterPro" id="IPR050171">
    <property type="entry name" value="MFS_Transporters"/>
</dbReference>
<dbReference type="GO" id="GO:0005886">
    <property type="term" value="C:plasma membrane"/>
    <property type="evidence" value="ECO:0007669"/>
    <property type="project" value="UniProtKB-SubCell"/>
</dbReference>
<reference evidence="9 10" key="1">
    <citation type="submission" date="2015-07" db="EMBL/GenBank/DDBJ databases">
        <title>The draft genome sequence of Leadbetterella sp. JN14-9.</title>
        <authorList>
            <person name="Liu Y."/>
            <person name="Du J."/>
            <person name="Shao Z."/>
        </authorList>
    </citation>
    <scope>NUCLEOTIDE SEQUENCE [LARGE SCALE GENOMIC DNA]</scope>
    <source>
        <strain evidence="9 10">JN14-9</strain>
    </source>
</reference>
<protein>
    <recommendedName>
        <fullName evidence="8">Major facilitator superfamily (MFS) profile domain-containing protein</fullName>
    </recommendedName>
</protein>
<keyword evidence="2" id="KW-0813">Transport</keyword>
<dbReference type="EMBL" id="LGTQ01000018">
    <property type="protein sequence ID" value="KPM46568.1"/>
    <property type="molecule type" value="Genomic_DNA"/>
</dbReference>
<evidence type="ECO:0000313" key="9">
    <source>
        <dbReference type="EMBL" id="KPM46568.1"/>
    </source>
</evidence>
<evidence type="ECO:0000259" key="8">
    <source>
        <dbReference type="PROSITE" id="PS50850"/>
    </source>
</evidence>
<dbReference type="Gene3D" id="1.20.1250.20">
    <property type="entry name" value="MFS general substrate transporter like domains"/>
    <property type="match status" value="1"/>
</dbReference>
<feature type="transmembrane region" description="Helical" evidence="7">
    <location>
        <begin position="54"/>
        <end position="72"/>
    </location>
</feature>
<evidence type="ECO:0000256" key="1">
    <source>
        <dbReference type="ARBA" id="ARBA00004651"/>
    </source>
</evidence>
<feature type="domain" description="Major facilitator superfamily (MFS) profile" evidence="8">
    <location>
        <begin position="1"/>
        <end position="105"/>
    </location>
</feature>
<keyword evidence="3" id="KW-1003">Cell membrane</keyword>
<feature type="transmembrane region" description="Helical" evidence="7">
    <location>
        <begin position="78"/>
        <end position="96"/>
    </location>
</feature>
<dbReference type="InterPro" id="IPR011701">
    <property type="entry name" value="MFS"/>
</dbReference>
<dbReference type="GO" id="GO:0022857">
    <property type="term" value="F:transmembrane transporter activity"/>
    <property type="evidence" value="ECO:0007669"/>
    <property type="project" value="InterPro"/>
</dbReference>
<keyword evidence="6 7" id="KW-0472">Membrane</keyword>
<sequence length="105" mass="11395">MIIAASFVQLMLLSILLGLGTAVVYPTFLAAIADYTHPEQRANSIGVFRLWRDLGYAIGAIITGIIADIWGILPSIGLIGSLTIVSSFILLFRMNTSLEKEDIIN</sequence>
<dbReference type="STRING" id="1605367.AFM12_19300"/>
<keyword evidence="5 7" id="KW-1133">Transmembrane helix</keyword>
<dbReference type="PANTHER" id="PTHR23517:SF3">
    <property type="entry name" value="INTEGRAL MEMBRANE TRANSPORT PROTEIN"/>
    <property type="match status" value="1"/>
</dbReference>
<evidence type="ECO:0000256" key="7">
    <source>
        <dbReference type="SAM" id="Phobius"/>
    </source>
</evidence>
<proteinExistence type="predicted"/>
<dbReference type="InterPro" id="IPR036259">
    <property type="entry name" value="MFS_trans_sf"/>
</dbReference>
<keyword evidence="10" id="KW-1185">Reference proteome</keyword>
<evidence type="ECO:0000256" key="5">
    <source>
        <dbReference type="ARBA" id="ARBA00022989"/>
    </source>
</evidence>
<gene>
    <name evidence="9" type="ORF">AFM12_19300</name>
</gene>
<accession>A0A0P7BWZ6</accession>
<dbReference type="PROSITE" id="PS50850">
    <property type="entry name" value="MFS"/>
    <property type="match status" value="1"/>
</dbReference>
<dbReference type="PANTHER" id="PTHR23517">
    <property type="entry name" value="RESISTANCE PROTEIN MDTM, PUTATIVE-RELATED-RELATED"/>
    <property type="match status" value="1"/>
</dbReference>
<dbReference type="InterPro" id="IPR020846">
    <property type="entry name" value="MFS_dom"/>
</dbReference>
<comment type="caution">
    <text evidence="9">The sequence shown here is derived from an EMBL/GenBank/DDBJ whole genome shotgun (WGS) entry which is preliminary data.</text>
</comment>
<keyword evidence="4 7" id="KW-0812">Transmembrane</keyword>
<dbReference type="AlphaFoldDB" id="A0A0P7BWZ6"/>
<organism evidence="9 10">
    <name type="scientific">Jiulongibacter sediminis</name>
    <dbReference type="NCBI Taxonomy" id="1605367"/>
    <lineage>
        <taxon>Bacteria</taxon>
        <taxon>Pseudomonadati</taxon>
        <taxon>Bacteroidota</taxon>
        <taxon>Cytophagia</taxon>
        <taxon>Cytophagales</taxon>
        <taxon>Leadbetterellaceae</taxon>
        <taxon>Jiulongibacter</taxon>
    </lineage>
</organism>
<evidence type="ECO:0000256" key="6">
    <source>
        <dbReference type="ARBA" id="ARBA00023136"/>
    </source>
</evidence>
<evidence type="ECO:0000313" key="10">
    <source>
        <dbReference type="Proteomes" id="UP000050454"/>
    </source>
</evidence>
<dbReference type="SUPFAM" id="SSF103473">
    <property type="entry name" value="MFS general substrate transporter"/>
    <property type="match status" value="1"/>
</dbReference>
<evidence type="ECO:0000256" key="3">
    <source>
        <dbReference type="ARBA" id="ARBA00022475"/>
    </source>
</evidence>
<evidence type="ECO:0000256" key="2">
    <source>
        <dbReference type="ARBA" id="ARBA00022448"/>
    </source>
</evidence>
<dbReference type="Pfam" id="PF07690">
    <property type="entry name" value="MFS_1"/>
    <property type="match status" value="1"/>
</dbReference>
<dbReference type="PATRIC" id="fig|1605367.3.peg.1304"/>
<dbReference type="Proteomes" id="UP000050454">
    <property type="component" value="Unassembled WGS sequence"/>
</dbReference>
<name>A0A0P7BWZ6_9BACT</name>
<comment type="subcellular location">
    <subcellularLocation>
        <location evidence="1">Cell membrane</location>
        <topology evidence="1">Multi-pass membrane protein</topology>
    </subcellularLocation>
</comment>